<sequence>MTDLNLLRKHPPFFVSFPIACAPNITSEAKIMYRFIWKTLNNLFKTQALHFNCSPHQTNFKSEKILIFQTINESV</sequence>
<dbReference type="EMBL" id="MU168258">
    <property type="protein sequence ID" value="KAG0138901.1"/>
    <property type="molecule type" value="Genomic_DNA"/>
</dbReference>
<evidence type="ECO:0000313" key="1">
    <source>
        <dbReference type="EMBL" id="KAG0138901.1"/>
    </source>
</evidence>
<reference evidence="1" key="1">
    <citation type="submission" date="2013-11" db="EMBL/GenBank/DDBJ databases">
        <title>Genome sequence of the fusiform rust pathogen reveals effectors for host alternation and coevolution with pine.</title>
        <authorList>
            <consortium name="DOE Joint Genome Institute"/>
            <person name="Smith K."/>
            <person name="Pendleton A."/>
            <person name="Kubisiak T."/>
            <person name="Anderson C."/>
            <person name="Salamov A."/>
            <person name="Aerts A."/>
            <person name="Riley R."/>
            <person name="Clum A."/>
            <person name="Lindquist E."/>
            <person name="Ence D."/>
            <person name="Campbell M."/>
            <person name="Kronenberg Z."/>
            <person name="Feau N."/>
            <person name="Dhillon B."/>
            <person name="Hamelin R."/>
            <person name="Burleigh J."/>
            <person name="Smith J."/>
            <person name="Yandell M."/>
            <person name="Nelson C."/>
            <person name="Grigoriev I."/>
            <person name="Davis J."/>
        </authorList>
    </citation>
    <scope>NUCLEOTIDE SEQUENCE</scope>
    <source>
        <strain evidence="1">G11</strain>
    </source>
</reference>
<comment type="caution">
    <text evidence="1">The sequence shown here is derived from an EMBL/GenBank/DDBJ whole genome shotgun (WGS) entry which is preliminary data.</text>
</comment>
<proteinExistence type="predicted"/>
<organism evidence="1 2">
    <name type="scientific">Cronartium quercuum f. sp. fusiforme G11</name>
    <dbReference type="NCBI Taxonomy" id="708437"/>
    <lineage>
        <taxon>Eukaryota</taxon>
        <taxon>Fungi</taxon>
        <taxon>Dikarya</taxon>
        <taxon>Basidiomycota</taxon>
        <taxon>Pucciniomycotina</taxon>
        <taxon>Pucciniomycetes</taxon>
        <taxon>Pucciniales</taxon>
        <taxon>Coleosporiaceae</taxon>
        <taxon>Cronartium</taxon>
    </lineage>
</organism>
<protein>
    <submittedName>
        <fullName evidence="1">Uncharacterized protein</fullName>
    </submittedName>
</protein>
<gene>
    <name evidence="1" type="ORF">CROQUDRAFT_667159</name>
</gene>
<evidence type="ECO:0000313" key="2">
    <source>
        <dbReference type="Proteomes" id="UP000886653"/>
    </source>
</evidence>
<keyword evidence="2" id="KW-1185">Reference proteome</keyword>
<accession>A0A9P6N7Y5</accession>
<dbReference type="AlphaFoldDB" id="A0A9P6N7Y5"/>
<dbReference type="Proteomes" id="UP000886653">
    <property type="component" value="Unassembled WGS sequence"/>
</dbReference>
<name>A0A9P6N7Y5_9BASI</name>